<evidence type="ECO:0000313" key="1">
    <source>
        <dbReference type="EMBL" id="JAH24090.1"/>
    </source>
</evidence>
<accession>A0A0E9R6H9</accession>
<sequence length="31" mass="3388">MKVMQARNWHPVFIAPAEAATGSLVVSLSYL</sequence>
<dbReference type="AlphaFoldDB" id="A0A0E9R6H9"/>
<name>A0A0E9R6H9_ANGAN</name>
<proteinExistence type="predicted"/>
<reference evidence="1" key="1">
    <citation type="submission" date="2014-11" db="EMBL/GenBank/DDBJ databases">
        <authorList>
            <person name="Amaro Gonzalez C."/>
        </authorList>
    </citation>
    <scope>NUCLEOTIDE SEQUENCE</scope>
</reference>
<reference evidence="1" key="2">
    <citation type="journal article" date="2015" name="Fish Shellfish Immunol.">
        <title>Early steps in the European eel (Anguilla anguilla)-Vibrio vulnificus interaction in the gills: Role of the RtxA13 toxin.</title>
        <authorList>
            <person name="Callol A."/>
            <person name="Pajuelo D."/>
            <person name="Ebbesson L."/>
            <person name="Teles M."/>
            <person name="MacKenzie S."/>
            <person name="Amaro C."/>
        </authorList>
    </citation>
    <scope>NUCLEOTIDE SEQUENCE</scope>
</reference>
<protein>
    <submittedName>
        <fullName evidence="1">Uncharacterized protein</fullName>
    </submittedName>
</protein>
<organism evidence="1">
    <name type="scientific">Anguilla anguilla</name>
    <name type="common">European freshwater eel</name>
    <name type="synonym">Muraena anguilla</name>
    <dbReference type="NCBI Taxonomy" id="7936"/>
    <lineage>
        <taxon>Eukaryota</taxon>
        <taxon>Metazoa</taxon>
        <taxon>Chordata</taxon>
        <taxon>Craniata</taxon>
        <taxon>Vertebrata</taxon>
        <taxon>Euteleostomi</taxon>
        <taxon>Actinopterygii</taxon>
        <taxon>Neopterygii</taxon>
        <taxon>Teleostei</taxon>
        <taxon>Anguilliformes</taxon>
        <taxon>Anguillidae</taxon>
        <taxon>Anguilla</taxon>
    </lineage>
</organism>
<dbReference type="EMBL" id="GBXM01084487">
    <property type="protein sequence ID" value="JAH24090.1"/>
    <property type="molecule type" value="Transcribed_RNA"/>
</dbReference>